<dbReference type="GO" id="GO:0003824">
    <property type="term" value="F:catalytic activity"/>
    <property type="evidence" value="ECO:0007669"/>
    <property type="project" value="UniProtKB-ARBA"/>
</dbReference>
<comment type="caution">
    <text evidence="2">The sequence shown here is derived from an EMBL/GenBank/DDBJ whole genome shotgun (WGS) entry which is preliminary data.</text>
</comment>
<dbReference type="PANTHER" id="PTHR42964">
    <property type="entry name" value="ENOYL-COA HYDRATASE"/>
    <property type="match status" value="1"/>
</dbReference>
<dbReference type="InterPro" id="IPR051683">
    <property type="entry name" value="Enoyl-CoA_Hydratase/Isomerase"/>
</dbReference>
<dbReference type="Pfam" id="PF00378">
    <property type="entry name" value="ECH_1"/>
    <property type="match status" value="1"/>
</dbReference>
<evidence type="ECO:0000313" key="2">
    <source>
        <dbReference type="EMBL" id="PKR79727.1"/>
    </source>
</evidence>
<sequence length="259" mass="27854">MSTIDAINEGDVNFSINEKGIATVIFHHPLSNSLPGRVLKKLADTITDLGGKDEVKVIVLKSEGGRAFCAGASFDELISIKDLETGKKFFMGFANVINACRKCPKLIIGRVQGKTVGGGVGLASAVDYCYATKFSAIKLSELAIGIGPFVVGPAVERKVGTSAMSQLAINATEWQSAEWAKENGLFAEVFDNVEEMDSAVETLANKLSASNPEAMKLLKGIFWEGTENWDQLLQERAALSGELVLSDFTVNAINEFKKK</sequence>
<accession>A0A2I0QZJ5</accession>
<dbReference type="CDD" id="cd06558">
    <property type="entry name" value="crotonase-like"/>
    <property type="match status" value="1"/>
</dbReference>
<protein>
    <submittedName>
        <fullName evidence="2">Enoyl-CoA hydratase</fullName>
    </submittedName>
</protein>
<dbReference type="Proteomes" id="UP000236654">
    <property type="component" value="Unassembled WGS sequence"/>
</dbReference>
<proteinExistence type="inferred from homology"/>
<comment type="similarity">
    <text evidence="1">Belongs to the enoyl-CoA hydratase/isomerase family.</text>
</comment>
<dbReference type="SUPFAM" id="SSF52096">
    <property type="entry name" value="ClpP/crotonase"/>
    <property type="match status" value="1"/>
</dbReference>
<name>A0A2I0QZJ5_9FLAO</name>
<dbReference type="AlphaFoldDB" id="A0A2I0QZJ5"/>
<organism evidence="2 3">
    <name type="scientific">Brumimicrobium salinarum</name>
    <dbReference type="NCBI Taxonomy" id="2058658"/>
    <lineage>
        <taxon>Bacteria</taxon>
        <taxon>Pseudomonadati</taxon>
        <taxon>Bacteroidota</taxon>
        <taxon>Flavobacteriia</taxon>
        <taxon>Flavobacteriales</taxon>
        <taxon>Crocinitomicaceae</taxon>
        <taxon>Brumimicrobium</taxon>
    </lineage>
</organism>
<reference evidence="2 3" key="1">
    <citation type="submission" date="2017-12" db="EMBL/GenBank/DDBJ databases">
        <title>The draft genome sequence of Brumimicrobium saltpan LHR20.</title>
        <authorList>
            <person name="Do Z.-J."/>
            <person name="Luo H.-R."/>
        </authorList>
    </citation>
    <scope>NUCLEOTIDE SEQUENCE [LARGE SCALE GENOMIC DNA]</scope>
    <source>
        <strain evidence="2 3">LHR20</strain>
    </source>
</reference>
<dbReference type="OrthoDB" id="638407at2"/>
<evidence type="ECO:0000313" key="3">
    <source>
        <dbReference type="Proteomes" id="UP000236654"/>
    </source>
</evidence>
<dbReference type="EMBL" id="PJNI01000019">
    <property type="protein sequence ID" value="PKR79727.1"/>
    <property type="molecule type" value="Genomic_DNA"/>
</dbReference>
<dbReference type="Gene3D" id="3.90.226.10">
    <property type="entry name" value="2-enoyl-CoA Hydratase, Chain A, domain 1"/>
    <property type="match status" value="1"/>
</dbReference>
<dbReference type="RefSeq" id="WP_101335553.1">
    <property type="nucleotide sequence ID" value="NZ_PJNI01000019.1"/>
</dbReference>
<evidence type="ECO:0000256" key="1">
    <source>
        <dbReference type="ARBA" id="ARBA00005254"/>
    </source>
</evidence>
<dbReference type="InterPro" id="IPR001753">
    <property type="entry name" value="Enoyl-CoA_hydra/iso"/>
</dbReference>
<keyword evidence="3" id="KW-1185">Reference proteome</keyword>
<dbReference type="PANTHER" id="PTHR42964:SF1">
    <property type="entry name" value="POLYKETIDE BIOSYNTHESIS ENOYL-COA HYDRATASE PKSH-RELATED"/>
    <property type="match status" value="1"/>
</dbReference>
<dbReference type="InterPro" id="IPR029045">
    <property type="entry name" value="ClpP/crotonase-like_dom_sf"/>
</dbReference>
<gene>
    <name evidence="2" type="ORF">CW751_13460</name>
</gene>